<keyword evidence="1" id="KW-1133">Transmembrane helix</keyword>
<keyword evidence="1" id="KW-0472">Membrane</keyword>
<feature type="transmembrane region" description="Helical" evidence="1">
    <location>
        <begin position="26"/>
        <end position="42"/>
    </location>
</feature>
<evidence type="ECO:0000256" key="1">
    <source>
        <dbReference type="SAM" id="Phobius"/>
    </source>
</evidence>
<feature type="transmembrane region" description="Helical" evidence="1">
    <location>
        <begin position="74"/>
        <end position="101"/>
    </location>
</feature>
<reference evidence="2 3" key="1">
    <citation type="submission" date="2020-08" db="EMBL/GenBank/DDBJ databases">
        <title>Genomic Encyclopedia of Type Strains, Phase IV (KMG-IV): sequencing the most valuable type-strain genomes for metagenomic binning, comparative biology and taxonomic classification.</title>
        <authorList>
            <person name="Goeker M."/>
        </authorList>
    </citation>
    <scope>NUCLEOTIDE SEQUENCE [LARGE SCALE GENOMIC DNA]</scope>
    <source>
        <strain evidence="2 3">DSM 22071</strain>
    </source>
</reference>
<dbReference type="EMBL" id="JACHID010000016">
    <property type="protein sequence ID" value="MBB5022773.1"/>
    <property type="molecule type" value="Genomic_DNA"/>
</dbReference>
<protein>
    <submittedName>
        <fullName evidence="2">PTS system mannose-specific IIC component</fullName>
    </submittedName>
</protein>
<dbReference type="Proteomes" id="UP000528322">
    <property type="component" value="Unassembled WGS sequence"/>
</dbReference>
<keyword evidence="1" id="KW-0812">Transmembrane</keyword>
<name>A0A7W8DHX8_9BACT</name>
<comment type="caution">
    <text evidence="2">The sequence shown here is derived from an EMBL/GenBank/DDBJ whole genome shotgun (WGS) entry which is preliminary data.</text>
</comment>
<proteinExistence type="predicted"/>
<accession>A0A7W8DHX8</accession>
<keyword evidence="3" id="KW-1185">Reference proteome</keyword>
<organism evidence="2 3">
    <name type="scientific">Desulfurispira natronophila</name>
    <dbReference type="NCBI Taxonomy" id="682562"/>
    <lineage>
        <taxon>Bacteria</taxon>
        <taxon>Pseudomonadati</taxon>
        <taxon>Chrysiogenota</taxon>
        <taxon>Chrysiogenia</taxon>
        <taxon>Chrysiogenales</taxon>
        <taxon>Chrysiogenaceae</taxon>
        <taxon>Desulfurispira</taxon>
    </lineage>
</organism>
<evidence type="ECO:0000313" key="2">
    <source>
        <dbReference type="EMBL" id="MBB5022773.1"/>
    </source>
</evidence>
<gene>
    <name evidence="2" type="ORF">HNR37_002117</name>
</gene>
<evidence type="ECO:0000313" key="3">
    <source>
        <dbReference type="Proteomes" id="UP000528322"/>
    </source>
</evidence>
<feature type="transmembrane region" description="Helical" evidence="1">
    <location>
        <begin position="144"/>
        <end position="162"/>
    </location>
</feature>
<sequence length="163" mass="17936">MYTNESVVMAALAAFAAGYGEGRPEVLMALFLLCIPFTVAALKTDYLTRSANGLFANFAKQGILSGHYRVAQRFHLVGVALNWLNGIVIGWSVMLLLLIAYEPIVSLLYRYSMQGGLSLQWLLLPLIGTLFLAHDSFRDYRSYIYFAIGCVGGVAIIAMGWLS</sequence>
<dbReference type="AlphaFoldDB" id="A0A7W8DHX8"/>
<feature type="transmembrane region" description="Helical" evidence="1">
    <location>
        <begin position="113"/>
        <end position="132"/>
    </location>
</feature>